<proteinExistence type="predicted"/>
<evidence type="ECO:0000259" key="2">
    <source>
        <dbReference type="PROSITE" id="PS50076"/>
    </source>
</evidence>
<dbReference type="CDD" id="cd06257">
    <property type="entry name" value="DnaJ"/>
    <property type="match status" value="1"/>
</dbReference>
<comment type="caution">
    <text evidence="3">The sequence shown here is derived from an EMBL/GenBank/DDBJ whole genome shotgun (WGS) entry which is preliminary data.</text>
</comment>
<evidence type="ECO:0000313" key="3">
    <source>
        <dbReference type="EMBL" id="KXT16139.1"/>
    </source>
</evidence>
<feature type="compositionally biased region" description="Basic and acidic residues" evidence="1">
    <location>
        <begin position="93"/>
        <end position="112"/>
    </location>
</feature>
<keyword evidence="4" id="KW-1185">Reference proteome</keyword>
<feature type="domain" description="J" evidence="2">
    <location>
        <begin position="21"/>
        <end position="100"/>
    </location>
</feature>
<dbReference type="PRINTS" id="PR00625">
    <property type="entry name" value="JDOMAIN"/>
</dbReference>
<dbReference type="PROSITE" id="PS50076">
    <property type="entry name" value="DNAJ_2"/>
    <property type="match status" value="1"/>
</dbReference>
<reference evidence="3 4" key="1">
    <citation type="submission" date="2015-07" db="EMBL/GenBank/DDBJ databases">
        <title>Comparative genomics of the Sigatoka disease complex on banana suggests a link between parallel evolutionary changes in Pseudocercospora fijiensis and Pseudocercospora eumusae and increased virulence on the banana host.</title>
        <authorList>
            <person name="Chang T.-C."/>
            <person name="Salvucci A."/>
            <person name="Crous P.W."/>
            <person name="Stergiopoulos I."/>
        </authorList>
    </citation>
    <scope>NUCLEOTIDE SEQUENCE [LARGE SCALE GENOMIC DNA]</scope>
    <source>
        <strain evidence="3 4">CBS 116634</strain>
    </source>
</reference>
<organism evidence="3 4">
    <name type="scientific">Pseudocercospora musae</name>
    <dbReference type="NCBI Taxonomy" id="113226"/>
    <lineage>
        <taxon>Eukaryota</taxon>
        <taxon>Fungi</taxon>
        <taxon>Dikarya</taxon>
        <taxon>Ascomycota</taxon>
        <taxon>Pezizomycotina</taxon>
        <taxon>Dothideomycetes</taxon>
        <taxon>Dothideomycetidae</taxon>
        <taxon>Mycosphaerellales</taxon>
        <taxon>Mycosphaerellaceae</taxon>
        <taxon>Pseudocercospora</taxon>
    </lineage>
</organism>
<gene>
    <name evidence="3" type="ORF">AC579_5102</name>
</gene>
<dbReference type="Proteomes" id="UP000073492">
    <property type="component" value="Unassembled WGS sequence"/>
</dbReference>
<dbReference type="InterPro" id="IPR050817">
    <property type="entry name" value="DjlA_DnaK_co-chaperone"/>
</dbReference>
<protein>
    <recommendedName>
        <fullName evidence="2">J domain-containing protein</fullName>
    </recommendedName>
</protein>
<dbReference type="Gene3D" id="1.10.287.110">
    <property type="entry name" value="DnaJ domain"/>
    <property type="match status" value="1"/>
</dbReference>
<dbReference type="PANTHER" id="PTHR24074">
    <property type="entry name" value="CO-CHAPERONE PROTEIN DJLA"/>
    <property type="match status" value="1"/>
</dbReference>
<dbReference type="SMART" id="SM00271">
    <property type="entry name" value="DnaJ"/>
    <property type="match status" value="1"/>
</dbReference>
<dbReference type="SUPFAM" id="SSF46565">
    <property type="entry name" value="Chaperone J-domain"/>
    <property type="match status" value="1"/>
</dbReference>
<dbReference type="EMBL" id="LFZO01000044">
    <property type="protein sequence ID" value="KXT16139.1"/>
    <property type="molecule type" value="Genomic_DNA"/>
</dbReference>
<feature type="region of interest" description="Disordered" evidence="1">
    <location>
        <begin position="146"/>
        <end position="169"/>
    </location>
</feature>
<evidence type="ECO:0000313" key="4">
    <source>
        <dbReference type="Proteomes" id="UP000073492"/>
    </source>
</evidence>
<dbReference type="AlphaFoldDB" id="A0A139IN44"/>
<dbReference type="InterPro" id="IPR036869">
    <property type="entry name" value="J_dom_sf"/>
</dbReference>
<evidence type="ECO:0000256" key="1">
    <source>
        <dbReference type="SAM" id="MobiDB-lite"/>
    </source>
</evidence>
<dbReference type="STRING" id="113226.A0A139IN44"/>
<accession>A0A139IN44</accession>
<feature type="region of interest" description="Disordered" evidence="1">
    <location>
        <begin position="73"/>
        <end position="114"/>
    </location>
</feature>
<dbReference type="Pfam" id="PF00226">
    <property type="entry name" value="DnaJ"/>
    <property type="match status" value="1"/>
</dbReference>
<sequence>MASQFANLTSQEIYTQVQQSALCAVFAVKPDHTPHDLKVAYRALALRLHPDKCSNGKLRDRHTELFKRVQDAYEQLISKGPDSPNPTPTESWTHQEDSSGTSDHNDSEHDEFCSFETKPMTSSWSVEDFKRYFRAMDEVRAREKAMWEEMERPTLPKRRSPCMSKKTAE</sequence>
<dbReference type="OrthoDB" id="3645808at2759"/>
<name>A0A139IN44_9PEZI</name>
<dbReference type="InterPro" id="IPR001623">
    <property type="entry name" value="DnaJ_domain"/>
</dbReference>